<dbReference type="Pfam" id="PF08241">
    <property type="entry name" value="Methyltransf_11"/>
    <property type="match status" value="1"/>
</dbReference>
<organism evidence="2">
    <name type="scientific">marine sediment metagenome</name>
    <dbReference type="NCBI Taxonomy" id="412755"/>
    <lineage>
        <taxon>unclassified sequences</taxon>
        <taxon>metagenomes</taxon>
        <taxon>ecological metagenomes</taxon>
    </lineage>
</organism>
<dbReference type="InterPro" id="IPR013216">
    <property type="entry name" value="Methyltransf_11"/>
</dbReference>
<dbReference type="CDD" id="cd02440">
    <property type="entry name" value="AdoMet_MTases"/>
    <property type="match status" value="1"/>
</dbReference>
<protein>
    <recommendedName>
        <fullName evidence="1">Methyltransferase type 11 domain-containing protein</fullName>
    </recommendedName>
</protein>
<accession>A0A0F9P0W1</accession>
<comment type="caution">
    <text evidence="2">The sequence shown here is derived from an EMBL/GenBank/DDBJ whole genome shotgun (WGS) entry which is preliminary data.</text>
</comment>
<evidence type="ECO:0000313" key="2">
    <source>
        <dbReference type="EMBL" id="KKN23699.1"/>
    </source>
</evidence>
<name>A0A0F9P0W1_9ZZZZ</name>
<evidence type="ECO:0000259" key="1">
    <source>
        <dbReference type="Pfam" id="PF08241"/>
    </source>
</evidence>
<dbReference type="AlphaFoldDB" id="A0A0F9P0W1"/>
<reference evidence="2" key="1">
    <citation type="journal article" date="2015" name="Nature">
        <title>Complex archaea that bridge the gap between prokaryotes and eukaryotes.</title>
        <authorList>
            <person name="Spang A."/>
            <person name="Saw J.H."/>
            <person name="Jorgensen S.L."/>
            <person name="Zaremba-Niedzwiedzka K."/>
            <person name="Martijn J."/>
            <person name="Lind A.E."/>
            <person name="van Eijk R."/>
            <person name="Schleper C."/>
            <person name="Guy L."/>
            <person name="Ettema T.J."/>
        </authorList>
    </citation>
    <scope>NUCLEOTIDE SEQUENCE</scope>
</reference>
<dbReference type="EMBL" id="LAZR01002947">
    <property type="protein sequence ID" value="KKN23699.1"/>
    <property type="molecule type" value="Genomic_DNA"/>
</dbReference>
<dbReference type="SUPFAM" id="SSF53335">
    <property type="entry name" value="S-adenosyl-L-methionine-dependent methyltransferases"/>
    <property type="match status" value="1"/>
</dbReference>
<sequence length="201" mass="22837">MKKIGLPNWVLDLAYKFVDVEKNSPTVDERTYEYAFAASKLLGLPVGTKLLDVGCVARTNFIPALACELDFDVWGIDIRPYWFEHPNFTFIQGDITDPRLVPHNMDIVTAISTIEHIGIKGRYGVTKKRLGSDWTAIRSIYGILRQGGSLVLTVPTHLRHEDKISSLGKTYGTRTINSMLRGWKEVDCRVFKGLYMTEWVK</sequence>
<dbReference type="Gene3D" id="3.40.50.150">
    <property type="entry name" value="Vaccinia Virus protein VP39"/>
    <property type="match status" value="1"/>
</dbReference>
<dbReference type="InterPro" id="IPR029063">
    <property type="entry name" value="SAM-dependent_MTases_sf"/>
</dbReference>
<feature type="domain" description="Methyltransferase type 11" evidence="1">
    <location>
        <begin position="51"/>
        <end position="152"/>
    </location>
</feature>
<proteinExistence type="predicted"/>
<gene>
    <name evidence="2" type="ORF">LCGC14_0902240</name>
</gene>
<dbReference type="GO" id="GO:0008757">
    <property type="term" value="F:S-adenosylmethionine-dependent methyltransferase activity"/>
    <property type="evidence" value="ECO:0007669"/>
    <property type="project" value="InterPro"/>
</dbReference>